<evidence type="ECO:0000256" key="2">
    <source>
        <dbReference type="ARBA" id="ARBA00022448"/>
    </source>
</evidence>
<organism evidence="9 10">
    <name type="scientific">Trinickia dinghuensis</name>
    <dbReference type="NCBI Taxonomy" id="2291023"/>
    <lineage>
        <taxon>Bacteria</taxon>
        <taxon>Pseudomonadati</taxon>
        <taxon>Pseudomonadota</taxon>
        <taxon>Betaproteobacteria</taxon>
        <taxon>Burkholderiales</taxon>
        <taxon>Burkholderiaceae</taxon>
        <taxon>Trinickia</taxon>
    </lineage>
</organism>
<evidence type="ECO:0000256" key="1">
    <source>
        <dbReference type="ARBA" id="ARBA00005417"/>
    </source>
</evidence>
<dbReference type="InterPro" id="IPR052156">
    <property type="entry name" value="BCAA_Transport_ATP-bd_LivF"/>
</dbReference>
<dbReference type="EMBL" id="QRGA01000011">
    <property type="protein sequence ID" value="RDU97036.1"/>
    <property type="molecule type" value="Genomic_DNA"/>
</dbReference>
<comment type="caution">
    <text evidence="9">The sequence shown here is derived from an EMBL/GenBank/DDBJ whole genome shotgun (WGS) entry which is preliminary data.</text>
</comment>
<keyword evidence="7" id="KW-0029">Amino-acid transport</keyword>
<dbReference type="OrthoDB" id="9093734at2"/>
<comment type="similarity">
    <text evidence="1">Belongs to the ABC transporter superfamily.</text>
</comment>
<evidence type="ECO:0000256" key="5">
    <source>
        <dbReference type="ARBA" id="ARBA00022741"/>
    </source>
</evidence>
<evidence type="ECO:0000256" key="7">
    <source>
        <dbReference type="ARBA" id="ARBA00022970"/>
    </source>
</evidence>
<dbReference type="PROSITE" id="PS50893">
    <property type="entry name" value="ABC_TRANSPORTER_2"/>
    <property type="match status" value="1"/>
</dbReference>
<dbReference type="PANTHER" id="PTHR43820">
    <property type="entry name" value="HIGH-AFFINITY BRANCHED-CHAIN AMINO ACID TRANSPORT ATP-BINDING PROTEIN LIVF"/>
    <property type="match status" value="1"/>
</dbReference>
<gene>
    <name evidence="9" type="ORF">DWV00_20515</name>
</gene>
<dbReference type="SUPFAM" id="SSF52540">
    <property type="entry name" value="P-loop containing nucleoside triphosphate hydrolases"/>
    <property type="match status" value="1"/>
</dbReference>
<proteinExistence type="inferred from homology"/>
<dbReference type="InterPro" id="IPR003439">
    <property type="entry name" value="ABC_transporter-like_ATP-bd"/>
</dbReference>
<dbReference type="GO" id="GO:0016887">
    <property type="term" value="F:ATP hydrolysis activity"/>
    <property type="evidence" value="ECO:0007669"/>
    <property type="project" value="InterPro"/>
</dbReference>
<keyword evidence="3" id="KW-1003">Cell membrane</keyword>
<dbReference type="AlphaFoldDB" id="A0A3D8JWP0"/>
<dbReference type="InterPro" id="IPR027417">
    <property type="entry name" value="P-loop_NTPase"/>
</dbReference>
<dbReference type="Proteomes" id="UP000256838">
    <property type="component" value="Unassembled WGS sequence"/>
</dbReference>
<keyword evidence="2" id="KW-0813">Transport</keyword>
<dbReference type="PANTHER" id="PTHR43820:SF4">
    <property type="entry name" value="HIGH-AFFINITY BRANCHED-CHAIN AMINO ACID TRANSPORT ATP-BINDING PROTEIN LIVF"/>
    <property type="match status" value="1"/>
</dbReference>
<evidence type="ECO:0000313" key="10">
    <source>
        <dbReference type="Proteomes" id="UP000256838"/>
    </source>
</evidence>
<keyword evidence="4" id="KW-0997">Cell inner membrane</keyword>
<dbReference type="InterPro" id="IPR003593">
    <property type="entry name" value="AAA+_ATPase"/>
</dbReference>
<keyword evidence="4" id="KW-0472">Membrane</keyword>
<sequence>MRMPLLQIDSLAAGYGKRDILDNVSCSLFAGSLAYVLGPCGAGKTTLLMAIAGLVRPKRGVIRLDGEDMRRKRPADLLARGIAYVPHNRLLFSSLSVRDNLLTAVWRDTDRPRIEEQAERLGERLPFLKACAHQSAGRLTNGERQLLAIARALMSRPRLLLLDDPYDELMPIEAERVAELGGQLAQEGTAVVIAQRSATPAACAGEHAYRLDAGRLLRSEAPAAAS</sequence>
<dbReference type="GO" id="GO:0005524">
    <property type="term" value="F:ATP binding"/>
    <property type="evidence" value="ECO:0007669"/>
    <property type="project" value="UniProtKB-KW"/>
</dbReference>
<keyword evidence="6 9" id="KW-0067">ATP-binding</keyword>
<dbReference type="GO" id="GO:0015658">
    <property type="term" value="F:branched-chain amino acid transmembrane transporter activity"/>
    <property type="evidence" value="ECO:0007669"/>
    <property type="project" value="TreeGrafter"/>
</dbReference>
<protein>
    <submittedName>
        <fullName evidence="9">ATP-binding cassette domain-containing protein</fullName>
    </submittedName>
</protein>
<name>A0A3D8JWP0_9BURK</name>
<accession>A0A3D8JWP0</accession>
<evidence type="ECO:0000313" key="9">
    <source>
        <dbReference type="EMBL" id="RDU97036.1"/>
    </source>
</evidence>
<dbReference type="GO" id="GO:0015807">
    <property type="term" value="P:L-amino acid transport"/>
    <property type="evidence" value="ECO:0007669"/>
    <property type="project" value="TreeGrafter"/>
</dbReference>
<dbReference type="Gene3D" id="3.40.50.300">
    <property type="entry name" value="P-loop containing nucleotide triphosphate hydrolases"/>
    <property type="match status" value="1"/>
</dbReference>
<dbReference type="SMART" id="SM00382">
    <property type="entry name" value="AAA"/>
    <property type="match status" value="1"/>
</dbReference>
<dbReference type="Pfam" id="PF00005">
    <property type="entry name" value="ABC_tran"/>
    <property type="match status" value="1"/>
</dbReference>
<evidence type="ECO:0000259" key="8">
    <source>
        <dbReference type="PROSITE" id="PS50893"/>
    </source>
</evidence>
<keyword evidence="5" id="KW-0547">Nucleotide-binding</keyword>
<dbReference type="RefSeq" id="WP_115535433.1">
    <property type="nucleotide sequence ID" value="NZ_QRGA01000011.1"/>
</dbReference>
<keyword evidence="10" id="KW-1185">Reference proteome</keyword>
<evidence type="ECO:0000256" key="3">
    <source>
        <dbReference type="ARBA" id="ARBA00022475"/>
    </source>
</evidence>
<evidence type="ECO:0000256" key="6">
    <source>
        <dbReference type="ARBA" id="ARBA00022840"/>
    </source>
</evidence>
<reference evidence="9 10" key="1">
    <citation type="submission" date="2018-08" db="EMBL/GenBank/DDBJ databases">
        <title>Paraburkholderia sp. DHOM06 isolated from forest soil.</title>
        <authorList>
            <person name="Gao Z.-H."/>
            <person name="Qiu L.-H."/>
        </authorList>
    </citation>
    <scope>NUCLEOTIDE SEQUENCE [LARGE SCALE GENOMIC DNA]</scope>
    <source>
        <strain evidence="9 10">DHOM06</strain>
    </source>
</reference>
<evidence type="ECO:0000256" key="4">
    <source>
        <dbReference type="ARBA" id="ARBA00022519"/>
    </source>
</evidence>
<feature type="domain" description="ABC transporter" evidence="8">
    <location>
        <begin position="6"/>
        <end position="226"/>
    </location>
</feature>